<evidence type="ECO:0000313" key="1">
    <source>
        <dbReference type="Proteomes" id="UP000301870"/>
    </source>
</evidence>
<accession>A0A9J7IVL5</accession>
<gene>
    <name evidence="2" type="primary">LOC111357040</name>
</gene>
<dbReference type="OrthoDB" id="7412149at2759"/>
<protein>
    <submittedName>
        <fullName evidence="2">Uncharacterized protein LOC111357040</fullName>
    </submittedName>
</protein>
<dbReference type="AlphaFoldDB" id="A0A9J7IVL5"/>
<reference evidence="2" key="1">
    <citation type="submission" date="2025-08" db="UniProtKB">
        <authorList>
            <consortium name="RefSeq"/>
        </authorList>
    </citation>
    <scope>IDENTIFICATION</scope>
    <source>
        <strain evidence="2">Ishihara</strain>
        <tissue evidence="2">Whole body</tissue>
    </source>
</reference>
<organism evidence="1 2">
    <name type="scientific">Spodoptera litura</name>
    <name type="common">Asian cotton leafworm</name>
    <dbReference type="NCBI Taxonomy" id="69820"/>
    <lineage>
        <taxon>Eukaryota</taxon>
        <taxon>Metazoa</taxon>
        <taxon>Ecdysozoa</taxon>
        <taxon>Arthropoda</taxon>
        <taxon>Hexapoda</taxon>
        <taxon>Insecta</taxon>
        <taxon>Pterygota</taxon>
        <taxon>Neoptera</taxon>
        <taxon>Endopterygota</taxon>
        <taxon>Lepidoptera</taxon>
        <taxon>Glossata</taxon>
        <taxon>Ditrysia</taxon>
        <taxon>Noctuoidea</taxon>
        <taxon>Noctuidae</taxon>
        <taxon>Amphipyrinae</taxon>
        <taxon>Spodoptera</taxon>
    </lineage>
</organism>
<sequence>MEKLKFTFEVKSIDGKSNFIAITAITTKEDKVFLIPEECQAMSLHKHIQSSKTFFTVKNTLKKRYQTRSVWIKTTQDILQTYVDEDGNMIFQDQFLEEITQEQMATGNKKCSEDPIVKILEKLVESQQNKEKQCMKKFAEKFVIEKFDGKSSSAHQWMEVFEKECERFNLVKEEEKIEILRLFLEKSCTDWYSSMMIKLSLHSEWSEWKSSFLQTYANKGWTASKYALSYRYQSGSLLEYAIKKEKLLLEIRKTIDEGTLIDIIAAGLPDFITDRINKEEMVHTNNLFSELGRLEHLVSRKKMMKKKEDIKPDMKNCGICEKLKKGVRYHSEDSCWFKKSLDNEKDKKQIRLVNNSELECKLQCEDKKN</sequence>
<dbReference type="Proteomes" id="UP000301870">
    <property type="component" value="Chromosome 24"/>
</dbReference>
<proteinExistence type="predicted"/>
<dbReference type="GeneID" id="111357040"/>
<dbReference type="RefSeq" id="XP_022827339.1">
    <property type="nucleotide sequence ID" value="XM_022971571.1"/>
</dbReference>
<keyword evidence="1" id="KW-1185">Reference proteome</keyword>
<dbReference type="KEGG" id="sliu:111357040"/>
<evidence type="ECO:0000313" key="2">
    <source>
        <dbReference type="RefSeq" id="XP_022827339.1"/>
    </source>
</evidence>
<name>A0A9J7IVL5_SPOLT</name>